<evidence type="ECO:0000256" key="1">
    <source>
        <dbReference type="SAM" id="Coils"/>
    </source>
</evidence>
<comment type="caution">
    <text evidence="2">The sequence shown here is derived from an EMBL/GenBank/DDBJ whole genome shotgun (WGS) entry which is preliminary data.</text>
</comment>
<evidence type="ECO:0000313" key="2">
    <source>
        <dbReference type="EMBL" id="ORC91023.1"/>
    </source>
</evidence>
<organism evidence="2 3">
    <name type="scientific">Trypanosoma theileri</name>
    <dbReference type="NCBI Taxonomy" id="67003"/>
    <lineage>
        <taxon>Eukaryota</taxon>
        <taxon>Discoba</taxon>
        <taxon>Euglenozoa</taxon>
        <taxon>Kinetoplastea</taxon>
        <taxon>Metakinetoplastina</taxon>
        <taxon>Trypanosomatida</taxon>
        <taxon>Trypanosomatidae</taxon>
        <taxon>Trypanosoma</taxon>
    </lineage>
</organism>
<dbReference type="GeneID" id="39983673"/>
<evidence type="ECO:0000313" key="3">
    <source>
        <dbReference type="Proteomes" id="UP000192257"/>
    </source>
</evidence>
<reference evidence="2 3" key="1">
    <citation type="submission" date="2017-03" db="EMBL/GenBank/DDBJ databases">
        <title>An alternative strategy for trypanosome survival in the mammalian bloodstream revealed through genome and transcriptome analysis of the ubiquitous bovine parasite Trypanosoma (Megatrypanum) theileri.</title>
        <authorList>
            <person name="Kelly S."/>
            <person name="Ivens A."/>
            <person name="Mott A."/>
            <person name="O'Neill E."/>
            <person name="Emms D."/>
            <person name="Macleod O."/>
            <person name="Voorheis P."/>
            <person name="Matthews J."/>
            <person name="Matthews K."/>
            <person name="Carrington M."/>
        </authorList>
    </citation>
    <scope>NUCLEOTIDE SEQUENCE [LARGE SCALE GENOMIC DNA]</scope>
    <source>
        <strain evidence="2">Edinburgh</strain>
    </source>
</reference>
<name>A0A1X0P2V0_9TRYP</name>
<keyword evidence="3" id="KW-1185">Reference proteome</keyword>
<dbReference type="VEuPathDB" id="TriTrypDB:TM35_000074470"/>
<sequence>MEYKSSSRRPEGLFCIGTDPTDLYSSADYVLPEVLAFCLLKEPNNSDQAISMAERLLQNYKGQWRELTATLREKYGRLPEHLLKQAQILLNKRRTNLSPWNDGQHAPPSSMALIEMDVFSPTAMRNSITARMQRQRALDDATWSEVHREAKEVLASLKETQQRVIMQEAEIARLTDELAREKSRMEEEERNQKIVMGEIAETVSQLQLELMRLRSSLPNGEGNIETLSEIEYQRHLLRAQWREEADLIQVFQRVLLQHITLYPLSPLREEAHHIDKELCQLLNDPQV</sequence>
<proteinExistence type="predicted"/>
<dbReference type="AlphaFoldDB" id="A0A1X0P2V0"/>
<protein>
    <submittedName>
        <fullName evidence="2">Uncharacterized protein</fullName>
    </submittedName>
</protein>
<feature type="coiled-coil region" evidence="1">
    <location>
        <begin position="157"/>
        <end position="191"/>
    </location>
</feature>
<dbReference type="Proteomes" id="UP000192257">
    <property type="component" value="Unassembled WGS sequence"/>
</dbReference>
<keyword evidence="1" id="KW-0175">Coiled coil</keyword>
<dbReference type="OrthoDB" id="245817at2759"/>
<dbReference type="RefSeq" id="XP_028885089.1">
    <property type="nucleotide sequence ID" value="XM_029023893.1"/>
</dbReference>
<dbReference type="EMBL" id="NBCO01000007">
    <property type="protein sequence ID" value="ORC91023.1"/>
    <property type="molecule type" value="Genomic_DNA"/>
</dbReference>
<accession>A0A1X0P2V0</accession>
<gene>
    <name evidence="2" type="ORF">TM35_000074470</name>
</gene>